<protein>
    <submittedName>
        <fullName evidence="1">Uncharacterized protein</fullName>
    </submittedName>
</protein>
<dbReference type="EMBL" id="KQ416293">
    <property type="protein sequence ID" value="KOF97544.1"/>
    <property type="molecule type" value="Genomic_DNA"/>
</dbReference>
<accession>A0A0L8I804</accession>
<proteinExistence type="predicted"/>
<reference evidence="1" key="1">
    <citation type="submission" date="2015-07" db="EMBL/GenBank/DDBJ databases">
        <title>MeaNS - Measles Nucleotide Surveillance Program.</title>
        <authorList>
            <person name="Tran T."/>
            <person name="Druce J."/>
        </authorList>
    </citation>
    <scope>NUCLEOTIDE SEQUENCE</scope>
    <source>
        <strain evidence="1">UCB-OBI-ISO-001</strain>
        <tissue evidence="1">Gonad</tissue>
    </source>
</reference>
<gene>
    <name evidence="1" type="ORF">OCBIM_22029224mg</name>
</gene>
<evidence type="ECO:0000313" key="1">
    <source>
        <dbReference type="EMBL" id="KOF97544.1"/>
    </source>
</evidence>
<organism evidence="1">
    <name type="scientific">Octopus bimaculoides</name>
    <name type="common">California two-spotted octopus</name>
    <dbReference type="NCBI Taxonomy" id="37653"/>
    <lineage>
        <taxon>Eukaryota</taxon>
        <taxon>Metazoa</taxon>
        <taxon>Spiralia</taxon>
        <taxon>Lophotrochozoa</taxon>
        <taxon>Mollusca</taxon>
        <taxon>Cephalopoda</taxon>
        <taxon>Coleoidea</taxon>
        <taxon>Octopodiformes</taxon>
        <taxon>Octopoda</taxon>
        <taxon>Incirrata</taxon>
        <taxon>Octopodidae</taxon>
        <taxon>Octopus</taxon>
    </lineage>
</organism>
<dbReference type="AlphaFoldDB" id="A0A0L8I804"/>
<sequence length="55" mass="6651">MQILQHNTSFSLSFKWKKNRCAEKLDEQMRAVVVFSSNNSSDHMWIVSWHKIRNR</sequence>
<name>A0A0L8I804_OCTBM</name>